<evidence type="ECO:0000313" key="7">
    <source>
        <dbReference type="Proteomes" id="UP000695562"/>
    </source>
</evidence>
<keyword evidence="7" id="KW-1185">Reference proteome</keyword>
<gene>
    <name evidence="6" type="ORF">CYY_004043</name>
</gene>
<evidence type="ECO:0000256" key="1">
    <source>
        <dbReference type="ARBA" id="ARBA00023016"/>
    </source>
</evidence>
<dbReference type="Gene3D" id="2.60.40.790">
    <property type="match status" value="1"/>
</dbReference>
<comment type="similarity">
    <text evidence="2 3">Belongs to the small heat shock protein (HSP20) family.</text>
</comment>
<dbReference type="Proteomes" id="UP000695562">
    <property type="component" value="Unassembled WGS sequence"/>
</dbReference>
<dbReference type="SUPFAM" id="SSF49764">
    <property type="entry name" value="HSP20-like chaperones"/>
    <property type="match status" value="1"/>
</dbReference>
<feature type="compositionally biased region" description="Basic and acidic residues" evidence="4">
    <location>
        <begin position="137"/>
        <end position="146"/>
    </location>
</feature>
<dbReference type="PANTHER" id="PTHR11527">
    <property type="entry name" value="HEAT-SHOCK PROTEIN 20 FAMILY MEMBER"/>
    <property type="match status" value="1"/>
</dbReference>
<proteinExistence type="inferred from homology"/>
<dbReference type="EMBL" id="AJWJ01000136">
    <property type="protein sequence ID" value="KAF2074648.1"/>
    <property type="molecule type" value="Genomic_DNA"/>
</dbReference>
<evidence type="ECO:0000256" key="4">
    <source>
        <dbReference type="SAM" id="MobiDB-lite"/>
    </source>
</evidence>
<accession>A0A8J4PV81</accession>
<evidence type="ECO:0000256" key="3">
    <source>
        <dbReference type="RuleBase" id="RU003616"/>
    </source>
</evidence>
<feature type="region of interest" description="Disordered" evidence="4">
    <location>
        <begin position="137"/>
        <end position="160"/>
    </location>
</feature>
<comment type="caution">
    <text evidence="6">The sequence shown here is derived from an EMBL/GenBank/DDBJ whole genome shotgun (WGS) entry which is preliminary data.</text>
</comment>
<sequence>MFYNNYYNNNRNYYPQRNNNMSSFDFRDLFDACQTSKSRSNLYNYHDNGYDNDNDDDYYTYNRNKQQQQQQYKQQQQYQQYLQQKQQTTFNPTINAYDKRDSIVIEAKLPGVLKEDIHVEFKNNKLIISGEKKQKQQQVEEQKEQQQQEPIETPTIEEYDEETNTYTIIYEKGQYIDGRNNSNNQLKAKVLQKQQQKQKEQNETTTYGPFTKVLDLSQKLAYLRMDSIKATFEDDILVINIPKKTYSSNPYRVFL</sequence>
<dbReference type="OrthoDB" id="1431247at2759"/>
<feature type="domain" description="SHSP" evidence="5">
    <location>
        <begin position="85"/>
        <end position="255"/>
    </location>
</feature>
<dbReference type="Pfam" id="PF00011">
    <property type="entry name" value="HSP20"/>
    <property type="match status" value="1"/>
</dbReference>
<protein>
    <recommendedName>
        <fullName evidence="5">SHSP domain-containing protein</fullName>
    </recommendedName>
</protein>
<dbReference type="PROSITE" id="PS01031">
    <property type="entry name" value="SHSP"/>
    <property type="match status" value="1"/>
</dbReference>
<dbReference type="InterPro" id="IPR002068">
    <property type="entry name" value="A-crystallin/Hsp20_dom"/>
</dbReference>
<dbReference type="AlphaFoldDB" id="A0A8J4PV81"/>
<dbReference type="CDD" id="cd06464">
    <property type="entry name" value="ACD_sHsps-like"/>
    <property type="match status" value="1"/>
</dbReference>
<dbReference type="InterPro" id="IPR008978">
    <property type="entry name" value="HSP20-like_chaperone"/>
</dbReference>
<dbReference type="InterPro" id="IPR031107">
    <property type="entry name" value="Small_HSP"/>
</dbReference>
<reference evidence="6" key="1">
    <citation type="submission" date="2020-01" db="EMBL/GenBank/DDBJ databases">
        <title>Development of genomics and gene disruption for Polysphondylium violaceum indicates a role for the polyketide synthase stlB in stalk morphogenesis.</title>
        <authorList>
            <person name="Narita B."/>
            <person name="Kawabe Y."/>
            <person name="Kin K."/>
            <person name="Saito T."/>
            <person name="Gibbs R."/>
            <person name="Kuspa A."/>
            <person name="Muzny D."/>
            <person name="Queller D."/>
            <person name="Richards S."/>
            <person name="Strassman J."/>
            <person name="Sucgang R."/>
            <person name="Worley K."/>
            <person name="Schaap P."/>
        </authorList>
    </citation>
    <scope>NUCLEOTIDE SEQUENCE</scope>
    <source>
        <strain evidence="6">QSvi11</strain>
    </source>
</reference>
<evidence type="ECO:0000313" key="6">
    <source>
        <dbReference type="EMBL" id="KAF2074648.1"/>
    </source>
</evidence>
<organism evidence="6 7">
    <name type="scientific">Polysphondylium violaceum</name>
    <dbReference type="NCBI Taxonomy" id="133409"/>
    <lineage>
        <taxon>Eukaryota</taxon>
        <taxon>Amoebozoa</taxon>
        <taxon>Evosea</taxon>
        <taxon>Eumycetozoa</taxon>
        <taxon>Dictyostelia</taxon>
        <taxon>Dictyosteliales</taxon>
        <taxon>Dictyosteliaceae</taxon>
        <taxon>Polysphondylium</taxon>
    </lineage>
</organism>
<evidence type="ECO:0000259" key="5">
    <source>
        <dbReference type="PROSITE" id="PS01031"/>
    </source>
</evidence>
<name>A0A8J4PV81_9MYCE</name>
<keyword evidence="1" id="KW-0346">Stress response</keyword>
<evidence type="ECO:0000256" key="2">
    <source>
        <dbReference type="PROSITE-ProRule" id="PRU00285"/>
    </source>
</evidence>